<feature type="domain" description="Alliinase C-terminal" evidence="3">
    <location>
        <begin position="1"/>
        <end position="115"/>
    </location>
</feature>
<dbReference type="Pfam" id="PF04864">
    <property type="entry name" value="Alliinase_C"/>
    <property type="match status" value="1"/>
</dbReference>
<keyword evidence="5" id="KW-1185">Reference proteome</keyword>
<evidence type="ECO:0000313" key="5">
    <source>
        <dbReference type="Proteomes" id="UP000006882"/>
    </source>
</evidence>
<accession>A0A251MVC7</accession>
<gene>
    <name evidence="4" type="ORF">PRUPE_8G041400</name>
</gene>
<dbReference type="Proteomes" id="UP000006882">
    <property type="component" value="Chromosome G8"/>
</dbReference>
<evidence type="ECO:0000256" key="1">
    <source>
        <dbReference type="ARBA" id="ARBA00011738"/>
    </source>
</evidence>
<evidence type="ECO:0000256" key="2">
    <source>
        <dbReference type="ARBA" id="ARBA00022898"/>
    </source>
</evidence>
<name>A0A251MVC7_PRUPE</name>
<comment type="subunit">
    <text evidence="1">Homodimer.</text>
</comment>
<dbReference type="InterPro" id="IPR015424">
    <property type="entry name" value="PyrdxlP-dep_Trfase"/>
</dbReference>
<keyword evidence="2" id="KW-0663">Pyridoxal phosphate</keyword>
<dbReference type="GO" id="GO:0016846">
    <property type="term" value="F:carbon-sulfur lyase activity"/>
    <property type="evidence" value="ECO:0007669"/>
    <property type="project" value="InterPro"/>
</dbReference>
<dbReference type="InterPro" id="IPR006948">
    <property type="entry name" value="Alliinase_C"/>
</dbReference>
<dbReference type="InterPro" id="IPR050478">
    <property type="entry name" value="Ethylene_sulfur-biosynth"/>
</dbReference>
<reference evidence="4 5" key="1">
    <citation type="journal article" date="2013" name="Nat. Genet.">
        <title>The high-quality draft genome of peach (Prunus persica) identifies unique patterns of genetic diversity, domestication and genome evolution.</title>
        <authorList>
            <consortium name="International Peach Genome Initiative"/>
            <person name="Verde I."/>
            <person name="Abbott A.G."/>
            <person name="Scalabrin S."/>
            <person name="Jung S."/>
            <person name="Shu S."/>
            <person name="Marroni F."/>
            <person name="Zhebentyayeva T."/>
            <person name="Dettori M.T."/>
            <person name="Grimwood J."/>
            <person name="Cattonaro F."/>
            <person name="Zuccolo A."/>
            <person name="Rossini L."/>
            <person name="Jenkins J."/>
            <person name="Vendramin E."/>
            <person name="Meisel L.A."/>
            <person name="Decroocq V."/>
            <person name="Sosinski B."/>
            <person name="Prochnik S."/>
            <person name="Mitros T."/>
            <person name="Policriti A."/>
            <person name="Cipriani G."/>
            <person name="Dondini L."/>
            <person name="Ficklin S."/>
            <person name="Goodstein D.M."/>
            <person name="Xuan P."/>
            <person name="Del Fabbro C."/>
            <person name="Aramini V."/>
            <person name="Copetti D."/>
            <person name="Gonzalez S."/>
            <person name="Horner D.S."/>
            <person name="Falchi R."/>
            <person name="Lucas S."/>
            <person name="Mica E."/>
            <person name="Maldonado J."/>
            <person name="Lazzari B."/>
            <person name="Bielenberg D."/>
            <person name="Pirona R."/>
            <person name="Miculan M."/>
            <person name="Barakat A."/>
            <person name="Testolin R."/>
            <person name="Stella A."/>
            <person name="Tartarini S."/>
            <person name="Tonutti P."/>
            <person name="Arus P."/>
            <person name="Orellana A."/>
            <person name="Wells C."/>
            <person name="Main D."/>
            <person name="Vizzotto G."/>
            <person name="Silva H."/>
            <person name="Salamini F."/>
            <person name="Schmutz J."/>
            <person name="Morgante M."/>
            <person name="Rokhsar D.S."/>
        </authorList>
    </citation>
    <scope>NUCLEOTIDE SEQUENCE [LARGE SCALE GENOMIC DNA]</scope>
    <source>
        <strain evidence="5">cv. Nemared</strain>
    </source>
</reference>
<evidence type="ECO:0000259" key="3">
    <source>
        <dbReference type="Pfam" id="PF04864"/>
    </source>
</evidence>
<dbReference type="eggNOG" id="ENOG502QQJV">
    <property type="taxonomic scope" value="Eukaryota"/>
</dbReference>
<evidence type="ECO:0000313" key="4">
    <source>
        <dbReference type="EMBL" id="ONH90219.1"/>
    </source>
</evidence>
<dbReference type="AlphaFoldDB" id="A0A251MVC7"/>
<dbReference type="PANTHER" id="PTHR43795">
    <property type="entry name" value="BIFUNCTIONAL ASPARTATE AMINOTRANSFERASE AND GLUTAMATE/ASPARTATE-PREPHENATE AMINOTRANSFERASE-RELATED"/>
    <property type="match status" value="1"/>
</dbReference>
<dbReference type="EMBL" id="CM007658">
    <property type="protein sequence ID" value="ONH90219.1"/>
    <property type="molecule type" value="Genomic_DNA"/>
</dbReference>
<dbReference type="Gramene" id="ONH90219">
    <property type="protein sequence ID" value="ONH90219"/>
    <property type="gene ID" value="PRUPE_8G041400"/>
</dbReference>
<dbReference type="InterPro" id="IPR015422">
    <property type="entry name" value="PyrdxlP-dep_Trfase_small"/>
</dbReference>
<dbReference type="STRING" id="3760.A0A251MVC7"/>
<organism evidence="4 5">
    <name type="scientific">Prunus persica</name>
    <name type="common">Peach</name>
    <name type="synonym">Amygdalus persica</name>
    <dbReference type="NCBI Taxonomy" id="3760"/>
    <lineage>
        <taxon>Eukaryota</taxon>
        <taxon>Viridiplantae</taxon>
        <taxon>Streptophyta</taxon>
        <taxon>Embryophyta</taxon>
        <taxon>Tracheophyta</taxon>
        <taxon>Spermatophyta</taxon>
        <taxon>Magnoliopsida</taxon>
        <taxon>eudicotyledons</taxon>
        <taxon>Gunneridae</taxon>
        <taxon>Pentapetalae</taxon>
        <taxon>rosids</taxon>
        <taxon>fabids</taxon>
        <taxon>Rosales</taxon>
        <taxon>Rosaceae</taxon>
        <taxon>Amygdaloideae</taxon>
        <taxon>Amygdaleae</taxon>
        <taxon>Prunus</taxon>
    </lineage>
</organism>
<proteinExistence type="predicted"/>
<protein>
    <recommendedName>
        <fullName evidence="3">Alliinase C-terminal domain-containing protein</fullName>
    </recommendedName>
</protein>
<dbReference type="Gene3D" id="3.90.1150.10">
    <property type="entry name" value="Aspartate Aminotransferase, domain 1"/>
    <property type="match status" value="1"/>
</dbReference>
<dbReference type="SUPFAM" id="SSF53383">
    <property type="entry name" value="PLP-dependent transferases"/>
    <property type="match status" value="1"/>
</dbReference>
<sequence length="116" mass="13358">MSEYIELSSLGVSREAQLRASKLLNVVLETGGKEIFEFGYNKLKYRWEKLSNTLALYNVLNHSYSKVGRGYVWLKCEREEDKDCYAVPQDEANVYGTRGSLFGADDRHVRLTLLRS</sequence>
<dbReference type="PANTHER" id="PTHR43795:SF20">
    <property type="entry name" value="TRYPTOPHAN AMINOTRANSFERASE-RELATED PROTEIN 3"/>
    <property type="match status" value="1"/>
</dbReference>